<reference evidence="2" key="2">
    <citation type="submission" date="2023-05" db="EMBL/GenBank/DDBJ databases">
        <authorList>
            <person name="Schelkunov M.I."/>
        </authorList>
    </citation>
    <scope>NUCLEOTIDE SEQUENCE</scope>
    <source>
        <strain evidence="2">Hsosn_3</strain>
        <tissue evidence="2">Leaf</tissue>
    </source>
</reference>
<organism evidence="2 3">
    <name type="scientific">Heracleum sosnowskyi</name>
    <dbReference type="NCBI Taxonomy" id="360622"/>
    <lineage>
        <taxon>Eukaryota</taxon>
        <taxon>Viridiplantae</taxon>
        <taxon>Streptophyta</taxon>
        <taxon>Embryophyta</taxon>
        <taxon>Tracheophyta</taxon>
        <taxon>Spermatophyta</taxon>
        <taxon>Magnoliopsida</taxon>
        <taxon>eudicotyledons</taxon>
        <taxon>Gunneridae</taxon>
        <taxon>Pentapetalae</taxon>
        <taxon>asterids</taxon>
        <taxon>campanulids</taxon>
        <taxon>Apiales</taxon>
        <taxon>Apiaceae</taxon>
        <taxon>Apioideae</taxon>
        <taxon>apioid superclade</taxon>
        <taxon>Tordylieae</taxon>
        <taxon>Tordyliinae</taxon>
        <taxon>Heracleum</taxon>
    </lineage>
</organism>
<evidence type="ECO:0000313" key="2">
    <source>
        <dbReference type="EMBL" id="KAK1390280.1"/>
    </source>
</evidence>
<accession>A0AAD8IUH7</accession>
<protein>
    <recommendedName>
        <fullName evidence="1">MULE transposase domain-containing protein</fullName>
    </recommendedName>
</protein>
<dbReference type="Pfam" id="PF10551">
    <property type="entry name" value="MULE"/>
    <property type="match status" value="1"/>
</dbReference>
<feature type="domain" description="MULE transposase" evidence="1">
    <location>
        <begin position="99"/>
        <end position="186"/>
    </location>
</feature>
<evidence type="ECO:0000259" key="1">
    <source>
        <dbReference type="Pfam" id="PF10551"/>
    </source>
</evidence>
<proteinExistence type="predicted"/>
<dbReference type="Proteomes" id="UP001237642">
    <property type="component" value="Unassembled WGS sequence"/>
</dbReference>
<comment type="caution">
    <text evidence="2">The sequence shown here is derived from an EMBL/GenBank/DDBJ whole genome shotgun (WGS) entry which is preliminary data.</text>
</comment>
<reference evidence="2" key="1">
    <citation type="submission" date="2023-02" db="EMBL/GenBank/DDBJ databases">
        <title>Genome of toxic invasive species Heracleum sosnowskyi carries increased number of genes despite the absence of recent whole-genome duplications.</title>
        <authorList>
            <person name="Schelkunov M."/>
            <person name="Shtratnikova V."/>
            <person name="Makarenko M."/>
            <person name="Klepikova A."/>
            <person name="Omelchenko D."/>
            <person name="Novikova G."/>
            <person name="Obukhova E."/>
            <person name="Bogdanov V."/>
            <person name="Penin A."/>
            <person name="Logacheva M."/>
        </authorList>
    </citation>
    <scope>NUCLEOTIDE SEQUENCE</scope>
    <source>
        <strain evidence="2">Hsosn_3</strain>
        <tissue evidence="2">Leaf</tissue>
    </source>
</reference>
<dbReference type="PANTHER" id="PTHR47718:SF7">
    <property type="entry name" value="PROTEIN FAR1-RELATED SEQUENCE"/>
    <property type="match status" value="1"/>
</dbReference>
<dbReference type="EMBL" id="JAUIZM010000004">
    <property type="protein sequence ID" value="KAK1390280.1"/>
    <property type="molecule type" value="Genomic_DNA"/>
</dbReference>
<keyword evidence="3" id="KW-1185">Reference proteome</keyword>
<dbReference type="InterPro" id="IPR018289">
    <property type="entry name" value="MULE_transposase_dom"/>
</dbReference>
<gene>
    <name evidence="2" type="ORF">POM88_018458</name>
</gene>
<dbReference type="AlphaFoldDB" id="A0AAD8IUH7"/>
<dbReference type="PANTHER" id="PTHR47718">
    <property type="entry name" value="OS01G0519700 PROTEIN"/>
    <property type="match status" value="1"/>
</dbReference>
<name>A0AAD8IUH7_9APIA</name>
<evidence type="ECO:0000313" key="3">
    <source>
        <dbReference type="Proteomes" id="UP001237642"/>
    </source>
</evidence>
<sequence>MENYRSCGVGPAKMSQIINSTNGSGTDIITPQQCSNYLKIKRKKNISKECMIVIQNFLERKARDSEFYYAIQLDDTQSYRSIFWGDARARESYMKFSDVIVFDVTYKTNNFSMPFAHFTTVNHHRQSILLGCALLSDEREEIFVWLFDQWLKCMFNQALGAIITGQDSAICNVIAKMFSHTYYRYCK</sequence>